<sequence>MMAVFEYAPAPESRDVVDIRPSYGLFIDGEFVDGAGPSFKTVNPATEETLAEVACAADQDVDRAVRAASKAFGPWSALPGAERAKYLFRIARLIQERSRELAVLETLDNGKPIRESRDVDLPLVAAHFFYYAGWADKLGHAGFGADPRPVGVAGQVIPWNFPLLMLAWKIAPALACGNTVVLKPAETTPLTALAFAEICVQAGLPAGVVNIVTGAGATGAAVVAHPEVGKVAFTGSTEVGRQIARTVAGTGKKLTLELGGKAANIVFDDAALDQAVEGIVNGIFFNQGHVCCAGSRLLVQESVEEELLAALKRRLGTLRLGDPLDKNTDIGAINSAEQLARIRSLTEAGEQEGAERWSPACELPEQGYWFPPTVFTRVAQSHRIAREEIFGPVLSVLTFRTEAEAIEKANNTPYGLSAGIWTEKGSRILMMADRLRAGVVWANTFNRFDPTAPFGGYKESGYGREGGIAGLEAYLDV</sequence>
<feature type="domain" description="Aldehyde dehydrogenase" evidence="5">
    <location>
        <begin position="31"/>
        <end position="476"/>
    </location>
</feature>
<protein>
    <submittedName>
        <fullName evidence="6">Aldehyde dehydrogenase (NAD+)</fullName>
        <ecNumber evidence="6">1.2.1.3</ecNumber>
    </submittedName>
</protein>
<dbReference type="InterPro" id="IPR029510">
    <property type="entry name" value="Ald_DH_CS_GLU"/>
</dbReference>
<dbReference type="EC" id="1.2.1.3" evidence="6"/>
<evidence type="ECO:0000256" key="3">
    <source>
        <dbReference type="PROSITE-ProRule" id="PRU10007"/>
    </source>
</evidence>
<dbReference type="SUPFAM" id="SSF53720">
    <property type="entry name" value="ALDH-like"/>
    <property type="match status" value="1"/>
</dbReference>
<reference evidence="6 7" key="1">
    <citation type="submission" date="2020-08" db="EMBL/GenBank/DDBJ databases">
        <title>Sequencing the genomes of 1000 actinobacteria strains.</title>
        <authorList>
            <person name="Klenk H.-P."/>
        </authorList>
    </citation>
    <scope>NUCLEOTIDE SEQUENCE [LARGE SCALE GENOMIC DNA]</scope>
    <source>
        <strain evidence="6 7">DSM 45913</strain>
    </source>
</reference>
<feature type="active site" evidence="3">
    <location>
        <position position="257"/>
    </location>
</feature>
<evidence type="ECO:0000313" key="6">
    <source>
        <dbReference type="EMBL" id="MBB6350064.1"/>
    </source>
</evidence>
<dbReference type="RefSeq" id="WP_185087921.1">
    <property type="nucleotide sequence ID" value="NZ_JACHJB010000003.1"/>
</dbReference>
<dbReference type="Gene3D" id="3.40.605.10">
    <property type="entry name" value="Aldehyde Dehydrogenase, Chain A, domain 1"/>
    <property type="match status" value="1"/>
</dbReference>
<comment type="similarity">
    <text evidence="1 4">Belongs to the aldehyde dehydrogenase family.</text>
</comment>
<evidence type="ECO:0000313" key="7">
    <source>
        <dbReference type="Proteomes" id="UP000583800"/>
    </source>
</evidence>
<accession>A0A7X0C7Q2</accession>
<dbReference type="FunFam" id="3.40.605.10:FF:000007">
    <property type="entry name" value="NAD/NADP-dependent betaine aldehyde dehydrogenase"/>
    <property type="match status" value="1"/>
</dbReference>
<organism evidence="6 7">
    <name type="scientific">Nonomuraea muscovyensis</name>
    <dbReference type="NCBI Taxonomy" id="1124761"/>
    <lineage>
        <taxon>Bacteria</taxon>
        <taxon>Bacillati</taxon>
        <taxon>Actinomycetota</taxon>
        <taxon>Actinomycetes</taxon>
        <taxon>Streptosporangiales</taxon>
        <taxon>Streptosporangiaceae</taxon>
        <taxon>Nonomuraea</taxon>
    </lineage>
</organism>
<dbReference type="PANTHER" id="PTHR11699">
    <property type="entry name" value="ALDEHYDE DEHYDROGENASE-RELATED"/>
    <property type="match status" value="1"/>
</dbReference>
<comment type="caution">
    <text evidence="6">The sequence shown here is derived from an EMBL/GenBank/DDBJ whole genome shotgun (WGS) entry which is preliminary data.</text>
</comment>
<dbReference type="EMBL" id="JACHJB010000003">
    <property type="protein sequence ID" value="MBB6350064.1"/>
    <property type="molecule type" value="Genomic_DNA"/>
</dbReference>
<name>A0A7X0C7Q2_9ACTN</name>
<dbReference type="InterPro" id="IPR015590">
    <property type="entry name" value="Aldehyde_DH_dom"/>
</dbReference>
<dbReference type="Gene3D" id="3.40.309.10">
    <property type="entry name" value="Aldehyde Dehydrogenase, Chain A, domain 2"/>
    <property type="match status" value="1"/>
</dbReference>
<dbReference type="InterPro" id="IPR016161">
    <property type="entry name" value="Ald_DH/histidinol_DH"/>
</dbReference>
<proteinExistence type="inferred from homology"/>
<keyword evidence="2 4" id="KW-0560">Oxidoreductase</keyword>
<dbReference type="InterPro" id="IPR016162">
    <property type="entry name" value="Ald_DH_N"/>
</dbReference>
<evidence type="ECO:0000256" key="4">
    <source>
        <dbReference type="RuleBase" id="RU003345"/>
    </source>
</evidence>
<dbReference type="Pfam" id="PF00171">
    <property type="entry name" value="Aldedh"/>
    <property type="match status" value="1"/>
</dbReference>
<gene>
    <name evidence="6" type="ORF">FHU36_006636</name>
</gene>
<dbReference type="FunFam" id="3.40.309.10:FF:000012">
    <property type="entry name" value="Betaine aldehyde dehydrogenase"/>
    <property type="match status" value="1"/>
</dbReference>
<dbReference type="GO" id="GO:0004029">
    <property type="term" value="F:aldehyde dehydrogenase (NAD+) activity"/>
    <property type="evidence" value="ECO:0007669"/>
    <property type="project" value="UniProtKB-EC"/>
</dbReference>
<dbReference type="Proteomes" id="UP000583800">
    <property type="component" value="Unassembled WGS sequence"/>
</dbReference>
<evidence type="ECO:0000256" key="2">
    <source>
        <dbReference type="ARBA" id="ARBA00023002"/>
    </source>
</evidence>
<evidence type="ECO:0000256" key="1">
    <source>
        <dbReference type="ARBA" id="ARBA00009986"/>
    </source>
</evidence>
<evidence type="ECO:0000259" key="5">
    <source>
        <dbReference type="Pfam" id="PF00171"/>
    </source>
</evidence>
<dbReference type="PROSITE" id="PS00687">
    <property type="entry name" value="ALDEHYDE_DEHYDR_GLU"/>
    <property type="match status" value="1"/>
</dbReference>
<dbReference type="InterPro" id="IPR016163">
    <property type="entry name" value="Ald_DH_C"/>
</dbReference>
<keyword evidence="7" id="KW-1185">Reference proteome</keyword>
<dbReference type="AlphaFoldDB" id="A0A7X0C7Q2"/>